<evidence type="ECO:0000256" key="4">
    <source>
        <dbReference type="ARBA" id="ARBA00023172"/>
    </source>
</evidence>
<name>A0A7R8WNA8_9CRUS</name>
<dbReference type="FunFam" id="3.40.50.1390:FF:000001">
    <property type="entry name" value="DNA recombinase"/>
    <property type="match status" value="1"/>
</dbReference>
<dbReference type="AlphaFoldDB" id="A0A7R8WNA8"/>
<dbReference type="SMART" id="SM00857">
    <property type="entry name" value="Resolvase"/>
    <property type="match status" value="1"/>
</dbReference>
<organism evidence="5">
    <name type="scientific">Cyprideis torosa</name>
    <dbReference type="NCBI Taxonomy" id="163714"/>
    <lineage>
        <taxon>Eukaryota</taxon>
        <taxon>Metazoa</taxon>
        <taxon>Ecdysozoa</taxon>
        <taxon>Arthropoda</taxon>
        <taxon>Crustacea</taxon>
        <taxon>Oligostraca</taxon>
        <taxon>Ostracoda</taxon>
        <taxon>Podocopa</taxon>
        <taxon>Podocopida</taxon>
        <taxon>Cytherocopina</taxon>
        <taxon>Cytheroidea</taxon>
        <taxon>Cytherideidae</taxon>
        <taxon>Cyprideis</taxon>
    </lineage>
</organism>
<accession>A0A7R8WNA8</accession>
<gene>
    <name evidence="5" type="ORF">CTOB1V02_LOCUS12720</name>
</gene>
<dbReference type="GO" id="GO:0015074">
    <property type="term" value="P:DNA integration"/>
    <property type="evidence" value="ECO:0007669"/>
    <property type="project" value="UniProtKB-KW"/>
</dbReference>
<dbReference type="EMBL" id="OB670349">
    <property type="protein sequence ID" value="CAD7234904.1"/>
    <property type="molecule type" value="Genomic_DNA"/>
</dbReference>
<dbReference type="InterPro" id="IPR006118">
    <property type="entry name" value="Recombinase_CS"/>
</dbReference>
<dbReference type="GO" id="GO:0003677">
    <property type="term" value="F:DNA binding"/>
    <property type="evidence" value="ECO:0007669"/>
    <property type="project" value="UniProtKB-KW"/>
</dbReference>
<sequence>MKIGYARVSTIDQNPNAQRDALKAAGCEKVIIEKVSGASLKRQKLEKLLRSLNAGDVLTVWRLDRVGRSLPHLLDVVGDLKARGIGFQSLNETIDTTTANGELIFHLFASIAQFERSLIVERTQAGLVAAKKRGARLGRPPALNSAQVKHARKLLESGACPPLPITALSGGFFRSVGFLPDSQRLPLFSLSALDVGQAGAHLFSCLRIGTGLSEHIAQDAFHTLGL</sequence>
<dbReference type="PROSITE" id="PS51736">
    <property type="entry name" value="RECOMBINASES_3"/>
    <property type="match status" value="1"/>
</dbReference>
<evidence type="ECO:0000313" key="5">
    <source>
        <dbReference type="EMBL" id="CAD7234904.1"/>
    </source>
</evidence>
<dbReference type="InterPro" id="IPR006119">
    <property type="entry name" value="Resolv_N"/>
</dbReference>
<keyword evidence="3" id="KW-0238">DNA-binding</keyword>
<proteinExistence type="inferred from homology"/>
<dbReference type="InterPro" id="IPR050639">
    <property type="entry name" value="SSR_resolvase"/>
</dbReference>
<dbReference type="SUPFAM" id="SSF53041">
    <property type="entry name" value="Resolvase-like"/>
    <property type="match status" value="1"/>
</dbReference>
<dbReference type="PANTHER" id="PTHR30461">
    <property type="entry name" value="DNA-INVERTASE FROM LAMBDOID PROPHAGE"/>
    <property type="match status" value="1"/>
</dbReference>
<reference evidence="5" key="1">
    <citation type="submission" date="2020-11" db="EMBL/GenBank/DDBJ databases">
        <authorList>
            <person name="Tran Van P."/>
        </authorList>
    </citation>
    <scope>NUCLEOTIDE SEQUENCE</scope>
</reference>
<keyword evidence="2" id="KW-0229">DNA integration</keyword>
<dbReference type="PANTHER" id="PTHR30461:SF2">
    <property type="entry name" value="SERINE RECOMBINASE PINE-RELATED"/>
    <property type="match status" value="1"/>
</dbReference>
<evidence type="ECO:0000256" key="2">
    <source>
        <dbReference type="ARBA" id="ARBA00022908"/>
    </source>
</evidence>
<keyword evidence="4" id="KW-0233">DNA recombination</keyword>
<dbReference type="GO" id="GO:0000150">
    <property type="term" value="F:DNA strand exchange activity"/>
    <property type="evidence" value="ECO:0007669"/>
    <property type="project" value="InterPro"/>
</dbReference>
<evidence type="ECO:0000256" key="3">
    <source>
        <dbReference type="ARBA" id="ARBA00023125"/>
    </source>
</evidence>
<protein>
    <submittedName>
        <fullName evidence="5">Uncharacterized protein</fullName>
    </submittedName>
</protein>
<dbReference type="OrthoDB" id="6968708at2759"/>
<dbReference type="PROSITE" id="PS00397">
    <property type="entry name" value="RECOMBINASES_1"/>
    <property type="match status" value="1"/>
</dbReference>
<dbReference type="CDD" id="cd03768">
    <property type="entry name" value="SR_ResInv"/>
    <property type="match status" value="1"/>
</dbReference>
<comment type="similarity">
    <text evidence="1">Belongs to the site-specific recombinase resolvase family.</text>
</comment>
<evidence type="ECO:0000256" key="1">
    <source>
        <dbReference type="ARBA" id="ARBA00009913"/>
    </source>
</evidence>
<dbReference type="Pfam" id="PF00239">
    <property type="entry name" value="Resolvase"/>
    <property type="match status" value="1"/>
</dbReference>
<dbReference type="Gene3D" id="3.40.50.1390">
    <property type="entry name" value="Resolvase, N-terminal catalytic domain"/>
    <property type="match status" value="1"/>
</dbReference>
<dbReference type="InterPro" id="IPR036162">
    <property type="entry name" value="Resolvase-like_N_sf"/>
</dbReference>